<dbReference type="Proteomes" id="UP001152484">
    <property type="component" value="Unassembled WGS sequence"/>
</dbReference>
<gene>
    <name evidence="3" type="ORF">CEURO_LOCUS10550</name>
</gene>
<feature type="region of interest" description="Disordered" evidence="1">
    <location>
        <begin position="1"/>
        <end position="23"/>
    </location>
</feature>
<dbReference type="AlphaFoldDB" id="A0A9P0Z4A0"/>
<evidence type="ECO:0000313" key="3">
    <source>
        <dbReference type="EMBL" id="CAH9088562.1"/>
    </source>
</evidence>
<dbReference type="PANTHER" id="PTHR37610">
    <property type="entry name" value="CCHC-TYPE DOMAIN-CONTAINING PROTEIN"/>
    <property type="match status" value="1"/>
</dbReference>
<proteinExistence type="predicted"/>
<keyword evidence="4" id="KW-1185">Reference proteome</keyword>
<dbReference type="OrthoDB" id="1300270at2759"/>
<reference evidence="3" key="1">
    <citation type="submission" date="2022-07" db="EMBL/GenBank/DDBJ databases">
        <authorList>
            <person name="Macas J."/>
            <person name="Novak P."/>
            <person name="Neumann P."/>
        </authorList>
    </citation>
    <scope>NUCLEOTIDE SEQUENCE</scope>
</reference>
<dbReference type="InterPro" id="IPR029472">
    <property type="entry name" value="Copia-like_N"/>
</dbReference>
<evidence type="ECO:0000313" key="4">
    <source>
        <dbReference type="Proteomes" id="UP001152484"/>
    </source>
</evidence>
<sequence length="206" mass="23690">MTNDGANSSHGEQRTHGDPIRWKINDPESPYFLSKSDYPDMNICGLTLKGEGKYREWSVAMKNALRAKWKTVFIDGTIKRPTTNKDDLEDWLQVNSMMVGWIMTAADPSLRSNLTYMESAYDLWTDLAERFAVGDSMRIYELKDAIRGCKQNRESVTSYFGRLKTLWDDYEGYRNIPKCTCGGCTCGLNKAYQKQLESEKTQKFLL</sequence>
<feature type="compositionally biased region" description="Polar residues" evidence="1">
    <location>
        <begin position="1"/>
        <end position="10"/>
    </location>
</feature>
<evidence type="ECO:0000259" key="2">
    <source>
        <dbReference type="Pfam" id="PF14244"/>
    </source>
</evidence>
<dbReference type="PANTHER" id="PTHR37610:SF97">
    <property type="entry name" value="RETROTRANSPOSON GAG DOMAIN-CONTAINING PROTEIN"/>
    <property type="match status" value="1"/>
</dbReference>
<dbReference type="Pfam" id="PF14244">
    <property type="entry name" value="Retrotran_gag_3"/>
    <property type="match status" value="1"/>
</dbReference>
<evidence type="ECO:0000256" key="1">
    <source>
        <dbReference type="SAM" id="MobiDB-lite"/>
    </source>
</evidence>
<accession>A0A9P0Z4A0</accession>
<protein>
    <recommendedName>
        <fullName evidence="2">Retrotransposon Copia-like N-terminal domain-containing protein</fullName>
    </recommendedName>
</protein>
<organism evidence="3 4">
    <name type="scientific">Cuscuta europaea</name>
    <name type="common">European dodder</name>
    <dbReference type="NCBI Taxonomy" id="41803"/>
    <lineage>
        <taxon>Eukaryota</taxon>
        <taxon>Viridiplantae</taxon>
        <taxon>Streptophyta</taxon>
        <taxon>Embryophyta</taxon>
        <taxon>Tracheophyta</taxon>
        <taxon>Spermatophyta</taxon>
        <taxon>Magnoliopsida</taxon>
        <taxon>eudicotyledons</taxon>
        <taxon>Gunneridae</taxon>
        <taxon>Pentapetalae</taxon>
        <taxon>asterids</taxon>
        <taxon>lamiids</taxon>
        <taxon>Solanales</taxon>
        <taxon>Convolvulaceae</taxon>
        <taxon>Cuscuteae</taxon>
        <taxon>Cuscuta</taxon>
        <taxon>Cuscuta subgen. Cuscuta</taxon>
    </lineage>
</organism>
<feature type="compositionally biased region" description="Basic and acidic residues" evidence="1">
    <location>
        <begin position="11"/>
        <end position="23"/>
    </location>
</feature>
<comment type="caution">
    <text evidence="3">The sequence shown here is derived from an EMBL/GenBank/DDBJ whole genome shotgun (WGS) entry which is preliminary data.</text>
</comment>
<feature type="domain" description="Retrotransposon Copia-like N-terminal" evidence="2">
    <location>
        <begin position="36"/>
        <end position="81"/>
    </location>
</feature>
<dbReference type="EMBL" id="CAMAPE010000019">
    <property type="protein sequence ID" value="CAH9088562.1"/>
    <property type="molecule type" value="Genomic_DNA"/>
</dbReference>
<name>A0A9P0Z4A0_CUSEU</name>